<dbReference type="GO" id="GO:0008276">
    <property type="term" value="F:protein methyltransferase activity"/>
    <property type="evidence" value="ECO:0007669"/>
    <property type="project" value="UniProtKB-UniRule"/>
</dbReference>
<comment type="similarity">
    <text evidence="1 6">Belongs to the methyltransferase superfamily. PrmA family.</text>
</comment>
<keyword evidence="5 6" id="KW-0949">S-adenosyl-L-methionine</keyword>
<feature type="binding site" evidence="6">
    <location>
        <position position="159"/>
    </location>
    <ligand>
        <name>S-adenosyl-L-methionine</name>
        <dbReference type="ChEBI" id="CHEBI:59789"/>
    </ligand>
</feature>
<dbReference type="GO" id="GO:0005737">
    <property type="term" value="C:cytoplasm"/>
    <property type="evidence" value="ECO:0007669"/>
    <property type="project" value="UniProtKB-SubCell"/>
</dbReference>
<name>A0A8A7KE79_9FIRM</name>
<evidence type="ECO:0000256" key="5">
    <source>
        <dbReference type="ARBA" id="ARBA00022691"/>
    </source>
</evidence>
<keyword evidence="2 6" id="KW-0963">Cytoplasm</keyword>
<keyword evidence="4 6" id="KW-0808">Transferase</keyword>
<dbReference type="Gene3D" id="3.40.50.150">
    <property type="entry name" value="Vaccinia Virus protein VP39"/>
    <property type="match status" value="1"/>
</dbReference>
<reference evidence="7" key="1">
    <citation type="submission" date="2019-12" db="EMBL/GenBank/DDBJ databases">
        <authorList>
            <person name="zhang j."/>
            <person name="sun C.M."/>
        </authorList>
    </citation>
    <scope>NUCLEOTIDE SEQUENCE</scope>
    <source>
        <strain evidence="7">NS-1</strain>
    </source>
</reference>
<comment type="function">
    <text evidence="6">Methylates ribosomal protein L11.</text>
</comment>
<dbReference type="HAMAP" id="MF_00735">
    <property type="entry name" value="Methyltr_PrmA"/>
    <property type="match status" value="1"/>
</dbReference>
<keyword evidence="7" id="KW-0689">Ribosomal protein</keyword>
<dbReference type="EC" id="2.1.1.-" evidence="6"/>
<dbReference type="GO" id="GO:0032259">
    <property type="term" value="P:methylation"/>
    <property type="evidence" value="ECO:0007669"/>
    <property type="project" value="UniProtKB-KW"/>
</dbReference>
<dbReference type="KEGG" id="ifn:GM661_08180"/>
<evidence type="ECO:0000313" key="7">
    <source>
        <dbReference type="EMBL" id="QTL97958.1"/>
    </source>
</evidence>
<evidence type="ECO:0000256" key="1">
    <source>
        <dbReference type="ARBA" id="ARBA00009741"/>
    </source>
</evidence>
<evidence type="ECO:0000256" key="4">
    <source>
        <dbReference type="ARBA" id="ARBA00022679"/>
    </source>
</evidence>
<dbReference type="InterPro" id="IPR004498">
    <property type="entry name" value="Ribosomal_PrmA_MeTrfase"/>
</dbReference>
<dbReference type="Pfam" id="PF06325">
    <property type="entry name" value="PrmA"/>
    <property type="match status" value="1"/>
</dbReference>
<comment type="subcellular location">
    <subcellularLocation>
        <location evidence="6">Cytoplasm</location>
    </subcellularLocation>
</comment>
<dbReference type="PIRSF" id="PIRSF000401">
    <property type="entry name" value="RPL11_MTase"/>
    <property type="match status" value="1"/>
</dbReference>
<protein>
    <recommendedName>
        <fullName evidence="6">Ribosomal protein L11 methyltransferase</fullName>
        <shortName evidence="6">L11 Mtase</shortName>
        <ecNumber evidence="6">2.1.1.-</ecNumber>
    </recommendedName>
</protein>
<feature type="binding site" evidence="6">
    <location>
        <position position="224"/>
    </location>
    <ligand>
        <name>S-adenosyl-L-methionine</name>
        <dbReference type="ChEBI" id="CHEBI:59789"/>
    </ligand>
</feature>
<dbReference type="Proteomes" id="UP000665020">
    <property type="component" value="Chromosome"/>
</dbReference>
<evidence type="ECO:0000313" key="8">
    <source>
        <dbReference type="Proteomes" id="UP000665020"/>
    </source>
</evidence>
<evidence type="ECO:0000256" key="6">
    <source>
        <dbReference type="HAMAP-Rule" id="MF_00735"/>
    </source>
</evidence>
<organism evidence="7 8">
    <name type="scientific">Iocasia fonsfrigidae</name>
    <dbReference type="NCBI Taxonomy" id="2682810"/>
    <lineage>
        <taxon>Bacteria</taxon>
        <taxon>Bacillati</taxon>
        <taxon>Bacillota</taxon>
        <taxon>Clostridia</taxon>
        <taxon>Halanaerobiales</taxon>
        <taxon>Halanaerobiaceae</taxon>
        <taxon>Iocasia</taxon>
    </lineage>
</organism>
<evidence type="ECO:0000256" key="2">
    <source>
        <dbReference type="ARBA" id="ARBA00022490"/>
    </source>
</evidence>
<sequence length="288" mass="32212">MNWQEVRVEIAKEAAEAVAHYLQENSKHGVVIKENDEYMEITAYYPADDSFSENLRDLKEWVKNLKKFGLETGKVKYQLQLTAEEDWSTSWQSFFKSLYLGDRFLICPGWEDCDDKERIIIKIDPGMAFGVGSHETTELSIQLLEKYIGNKTVKMLDIGTGTGILSIVAAYLGVNNILGIDIDKAAVKAARENIVINNVSDSVTVIQGDLTESLSVKFPLIIANLLPDIIERLLKTVVSLMEKDGLLILSGIISNKEDKIINLARGEGLTVIEQCSLGEWVSLVLRKD</sequence>
<feature type="binding site" evidence="6">
    <location>
        <position position="137"/>
    </location>
    <ligand>
        <name>S-adenosyl-L-methionine</name>
        <dbReference type="ChEBI" id="CHEBI:59789"/>
    </ligand>
</feature>
<dbReference type="RefSeq" id="WP_230869564.1">
    <property type="nucleotide sequence ID" value="NZ_CP046640.1"/>
</dbReference>
<keyword evidence="3 6" id="KW-0489">Methyltransferase</keyword>
<dbReference type="InterPro" id="IPR050078">
    <property type="entry name" value="Ribosomal_L11_MeTrfase_PrmA"/>
</dbReference>
<proteinExistence type="inferred from homology"/>
<dbReference type="GO" id="GO:0005840">
    <property type="term" value="C:ribosome"/>
    <property type="evidence" value="ECO:0007669"/>
    <property type="project" value="UniProtKB-KW"/>
</dbReference>
<comment type="catalytic activity">
    <reaction evidence="6">
        <text>L-lysyl-[protein] + 3 S-adenosyl-L-methionine = N(6),N(6),N(6)-trimethyl-L-lysyl-[protein] + 3 S-adenosyl-L-homocysteine + 3 H(+)</text>
        <dbReference type="Rhea" id="RHEA:54192"/>
        <dbReference type="Rhea" id="RHEA-COMP:9752"/>
        <dbReference type="Rhea" id="RHEA-COMP:13826"/>
        <dbReference type="ChEBI" id="CHEBI:15378"/>
        <dbReference type="ChEBI" id="CHEBI:29969"/>
        <dbReference type="ChEBI" id="CHEBI:57856"/>
        <dbReference type="ChEBI" id="CHEBI:59789"/>
        <dbReference type="ChEBI" id="CHEBI:61961"/>
    </reaction>
</comment>
<dbReference type="SUPFAM" id="SSF53335">
    <property type="entry name" value="S-adenosyl-L-methionine-dependent methyltransferases"/>
    <property type="match status" value="1"/>
</dbReference>
<dbReference type="CDD" id="cd02440">
    <property type="entry name" value="AdoMet_MTases"/>
    <property type="match status" value="1"/>
</dbReference>
<dbReference type="EMBL" id="CP046640">
    <property type="protein sequence ID" value="QTL97958.1"/>
    <property type="molecule type" value="Genomic_DNA"/>
</dbReference>
<dbReference type="PANTHER" id="PTHR43648:SF1">
    <property type="entry name" value="ELECTRON TRANSFER FLAVOPROTEIN BETA SUBUNIT LYSINE METHYLTRANSFERASE"/>
    <property type="match status" value="1"/>
</dbReference>
<dbReference type="NCBIfam" id="TIGR00406">
    <property type="entry name" value="prmA"/>
    <property type="match status" value="1"/>
</dbReference>
<keyword evidence="8" id="KW-1185">Reference proteome</keyword>
<feature type="binding site" evidence="6">
    <location>
        <position position="181"/>
    </location>
    <ligand>
        <name>S-adenosyl-L-methionine</name>
        <dbReference type="ChEBI" id="CHEBI:59789"/>
    </ligand>
</feature>
<accession>A0A8A7KE79</accession>
<dbReference type="PANTHER" id="PTHR43648">
    <property type="entry name" value="ELECTRON TRANSFER FLAVOPROTEIN BETA SUBUNIT LYSINE METHYLTRANSFERASE"/>
    <property type="match status" value="1"/>
</dbReference>
<keyword evidence="7" id="KW-0687">Ribonucleoprotein</keyword>
<dbReference type="AlphaFoldDB" id="A0A8A7KE79"/>
<dbReference type="InterPro" id="IPR029063">
    <property type="entry name" value="SAM-dependent_MTases_sf"/>
</dbReference>
<evidence type="ECO:0000256" key="3">
    <source>
        <dbReference type="ARBA" id="ARBA00022603"/>
    </source>
</evidence>
<gene>
    <name evidence="6 7" type="primary">prmA</name>
    <name evidence="7" type="ORF">GM661_08180</name>
</gene>